<dbReference type="PANTHER" id="PTHR42713">
    <property type="entry name" value="HISTIDINE KINASE-RELATED"/>
    <property type="match status" value="1"/>
</dbReference>
<dbReference type="Proteomes" id="UP000316330">
    <property type="component" value="Unassembled WGS sequence"/>
</dbReference>
<dbReference type="Gene3D" id="1.10.10.60">
    <property type="entry name" value="Homeodomain-like"/>
    <property type="match status" value="2"/>
</dbReference>
<dbReference type="EMBL" id="VNJJ01000002">
    <property type="protein sequence ID" value="TVY03070.1"/>
    <property type="molecule type" value="Genomic_DNA"/>
</dbReference>
<dbReference type="GO" id="GO:0000160">
    <property type="term" value="P:phosphorelay signal transduction system"/>
    <property type="evidence" value="ECO:0007669"/>
    <property type="project" value="UniProtKB-KW"/>
</dbReference>
<dbReference type="Pfam" id="PF12833">
    <property type="entry name" value="HTH_18"/>
    <property type="match status" value="1"/>
</dbReference>
<keyword evidence="2" id="KW-0963">Cytoplasm</keyword>
<dbReference type="InterPro" id="IPR051552">
    <property type="entry name" value="HptR"/>
</dbReference>
<dbReference type="CDD" id="cd17536">
    <property type="entry name" value="REC_YesN-like"/>
    <property type="match status" value="1"/>
</dbReference>
<sequence>MYRVIIVDDEPWAIKGIRNAFDWNKYGFEITGQFTSAHKAFDFICEESPDLVFTDIRMPEISGLDLIGMTKKKGLDVEFVIVSGFSEFAYAQEALRYGALDYFLKPIDIEMADPLIEKLALHFSQKRSMRNNVILEALTSTDKNELKRLTPLFDRSSNDYYRVLIIYSNSEKNNCSETKLLDMENTLEVELGSRKKLYILRSEKESDGIDRIDSAAFASPDIKAVGISSISNHIDHISKLIKEADIAASKVFLYEEKGIFRYEQKLSRIKPLIDEISSIIQEKKFEEMDEVINGFVDFFKHHDLGMGEVVYLWNQVVSVLLGTFYEELKDMELDFLNYSELKERFENFDSLCGFLHDVFIYIKELNNQHIHEGNINSYFIQMVKYIDTHFHNKLYLKDLSAKFFINQVYCCQLFKKNLGKTFSEYITDLRIKKAGELLKNTTLSIEEVAIKVGFMDYYYFNKVFKKQCGITPTRFRKVDRSEACAN</sequence>
<dbReference type="InterPro" id="IPR011006">
    <property type="entry name" value="CheY-like_superfamily"/>
</dbReference>
<evidence type="ECO:0000259" key="9">
    <source>
        <dbReference type="PROSITE" id="PS01124"/>
    </source>
</evidence>
<dbReference type="GO" id="GO:0005737">
    <property type="term" value="C:cytoplasm"/>
    <property type="evidence" value="ECO:0007669"/>
    <property type="project" value="UniProtKB-SubCell"/>
</dbReference>
<evidence type="ECO:0000313" key="12">
    <source>
        <dbReference type="Proteomes" id="UP000316330"/>
    </source>
</evidence>
<evidence type="ECO:0000313" key="11">
    <source>
        <dbReference type="EMBL" id="TVY03070.1"/>
    </source>
</evidence>
<keyword evidence="6" id="KW-0238">DNA-binding</keyword>
<feature type="domain" description="HTH araC/xylS-type" evidence="9">
    <location>
        <begin position="380"/>
        <end position="478"/>
    </location>
</feature>
<evidence type="ECO:0000259" key="10">
    <source>
        <dbReference type="PROSITE" id="PS50110"/>
    </source>
</evidence>
<dbReference type="PANTHER" id="PTHR42713:SF3">
    <property type="entry name" value="TRANSCRIPTIONAL REGULATORY PROTEIN HPTR"/>
    <property type="match status" value="1"/>
</dbReference>
<dbReference type="InterPro" id="IPR001789">
    <property type="entry name" value="Sig_transdc_resp-reg_receiver"/>
</dbReference>
<comment type="caution">
    <text evidence="11">The sequence shown here is derived from an EMBL/GenBank/DDBJ whole genome shotgun (WGS) entry which is preliminary data.</text>
</comment>
<keyword evidence="3 8" id="KW-0597">Phosphoprotein</keyword>
<dbReference type="InterPro" id="IPR009057">
    <property type="entry name" value="Homeodomain-like_sf"/>
</dbReference>
<keyword evidence="7" id="KW-0804">Transcription</keyword>
<gene>
    <name evidence="11" type="ORF">FPZ45_04060</name>
</gene>
<dbReference type="Gene3D" id="3.40.50.2300">
    <property type="match status" value="1"/>
</dbReference>
<dbReference type="PROSITE" id="PS50110">
    <property type="entry name" value="RESPONSE_REGULATORY"/>
    <property type="match status" value="1"/>
</dbReference>
<reference evidence="11 12" key="1">
    <citation type="submission" date="2019-07" db="EMBL/GenBank/DDBJ databases">
        <authorList>
            <person name="Kim J."/>
        </authorList>
    </citation>
    <scope>NUCLEOTIDE SEQUENCE [LARGE SCALE GENOMIC DNA]</scope>
    <source>
        <strain evidence="11 12">G13</strain>
    </source>
</reference>
<dbReference type="InterPro" id="IPR020449">
    <property type="entry name" value="Tscrpt_reg_AraC-type_HTH"/>
</dbReference>
<feature type="domain" description="Response regulatory" evidence="10">
    <location>
        <begin position="3"/>
        <end position="120"/>
    </location>
</feature>
<organism evidence="11 12">
    <name type="scientific">Cohnella terricola</name>
    <dbReference type="NCBI Taxonomy" id="1289167"/>
    <lineage>
        <taxon>Bacteria</taxon>
        <taxon>Bacillati</taxon>
        <taxon>Bacillota</taxon>
        <taxon>Bacilli</taxon>
        <taxon>Bacillales</taxon>
        <taxon>Paenibacillaceae</taxon>
        <taxon>Cohnella</taxon>
    </lineage>
</organism>
<dbReference type="GO" id="GO:0003700">
    <property type="term" value="F:DNA-binding transcription factor activity"/>
    <property type="evidence" value="ECO:0007669"/>
    <property type="project" value="InterPro"/>
</dbReference>
<dbReference type="RefSeq" id="WP_144698700.1">
    <property type="nucleotide sequence ID" value="NZ_VNJJ01000002.1"/>
</dbReference>
<dbReference type="SMART" id="SM00448">
    <property type="entry name" value="REC"/>
    <property type="match status" value="1"/>
</dbReference>
<evidence type="ECO:0000256" key="4">
    <source>
        <dbReference type="ARBA" id="ARBA00023012"/>
    </source>
</evidence>
<dbReference type="SMART" id="SM00342">
    <property type="entry name" value="HTH_ARAC"/>
    <property type="match status" value="1"/>
</dbReference>
<keyword evidence="5" id="KW-0805">Transcription regulation</keyword>
<evidence type="ECO:0000256" key="7">
    <source>
        <dbReference type="ARBA" id="ARBA00023163"/>
    </source>
</evidence>
<dbReference type="InterPro" id="IPR018060">
    <property type="entry name" value="HTH_AraC"/>
</dbReference>
<dbReference type="GO" id="GO:0043565">
    <property type="term" value="F:sequence-specific DNA binding"/>
    <property type="evidence" value="ECO:0007669"/>
    <property type="project" value="InterPro"/>
</dbReference>
<evidence type="ECO:0000256" key="1">
    <source>
        <dbReference type="ARBA" id="ARBA00004496"/>
    </source>
</evidence>
<dbReference type="SUPFAM" id="SSF46689">
    <property type="entry name" value="Homeodomain-like"/>
    <property type="match status" value="1"/>
</dbReference>
<accession>A0A559JTB0</accession>
<evidence type="ECO:0000256" key="3">
    <source>
        <dbReference type="ARBA" id="ARBA00022553"/>
    </source>
</evidence>
<dbReference type="Pfam" id="PF00072">
    <property type="entry name" value="Response_reg"/>
    <property type="match status" value="1"/>
</dbReference>
<dbReference type="AlphaFoldDB" id="A0A559JTB0"/>
<dbReference type="SUPFAM" id="SSF52172">
    <property type="entry name" value="CheY-like"/>
    <property type="match status" value="1"/>
</dbReference>
<keyword evidence="12" id="KW-1185">Reference proteome</keyword>
<dbReference type="PROSITE" id="PS01124">
    <property type="entry name" value="HTH_ARAC_FAMILY_2"/>
    <property type="match status" value="1"/>
</dbReference>
<evidence type="ECO:0000256" key="6">
    <source>
        <dbReference type="ARBA" id="ARBA00023125"/>
    </source>
</evidence>
<keyword evidence="4" id="KW-0902">Two-component regulatory system</keyword>
<dbReference type="OrthoDB" id="342399at2"/>
<feature type="modified residue" description="4-aspartylphosphate" evidence="8">
    <location>
        <position position="55"/>
    </location>
</feature>
<evidence type="ECO:0000256" key="2">
    <source>
        <dbReference type="ARBA" id="ARBA00022490"/>
    </source>
</evidence>
<proteinExistence type="predicted"/>
<dbReference type="PRINTS" id="PR00032">
    <property type="entry name" value="HTHARAC"/>
</dbReference>
<evidence type="ECO:0000256" key="5">
    <source>
        <dbReference type="ARBA" id="ARBA00023015"/>
    </source>
</evidence>
<protein>
    <submittedName>
        <fullName evidence="11">Response regulator</fullName>
    </submittedName>
</protein>
<evidence type="ECO:0000256" key="8">
    <source>
        <dbReference type="PROSITE-ProRule" id="PRU00169"/>
    </source>
</evidence>
<name>A0A559JTB0_9BACL</name>
<comment type="subcellular location">
    <subcellularLocation>
        <location evidence="1">Cytoplasm</location>
    </subcellularLocation>
</comment>